<evidence type="ECO:0000313" key="1">
    <source>
        <dbReference type="EMBL" id="KAK3719901.1"/>
    </source>
</evidence>
<sequence length="177" mass="19787">MAQKSLKTLAARNTRTLNRTHLISLAIHLTYLLVRTFISARKPLPYALCSFPALGIEYWFERIGRPTYTESGEVKRAGEDLEAKGLTEWMWDVLYWTWGVVALVVVLGDWCWWGWGVVPLYSVFAAYRTYSGVRGGMRGLMGAGGEGGGSGGGQQQQSKRQAKMEKRGGQPQQKVVR</sequence>
<protein>
    <submittedName>
        <fullName evidence="1">Uncharacterized protein</fullName>
    </submittedName>
</protein>
<comment type="caution">
    <text evidence="1">The sequence shown here is derived from an EMBL/GenBank/DDBJ whole genome shotgun (WGS) entry which is preliminary data.</text>
</comment>
<dbReference type="Proteomes" id="UP001281147">
    <property type="component" value="Unassembled WGS sequence"/>
</dbReference>
<dbReference type="EMBL" id="JAUTXU010000024">
    <property type="protein sequence ID" value="KAK3719901.1"/>
    <property type="molecule type" value="Genomic_DNA"/>
</dbReference>
<gene>
    <name evidence="1" type="ORF">LTR37_004024</name>
</gene>
<proteinExistence type="predicted"/>
<organism evidence="1 2">
    <name type="scientific">Vermiconidia calcicola</name>
    <dbReference type="NCBI Taxonomy" id="1690605"/>
    <lineage>
        <taxon>Eukaryota</taxon>
        <taxon>Fungi</taxon>
        <taxon>Dikarya</taxon>
        <taxon>Ascomycota</taxon>
        <taxon>Pezizomycotina</taxon>
        <taxon>Dothideomycetes</taxon>
        <taxon>Dothideomycetidae</taxon>
        <taxon>Mycosphaerellales</taxon>
        <taxon>Extremaceae</taxon>
        <taxon>Vermiconidia</taxon>
    </lineage>
</organism>
<evidence type="ECO:0000313" key="2">
    <source>
        <dbReference type="Proteomes" id="UP001281147"/>
    </source>
</evidence>
<reference evidence="1" key="1">
    <citation type="submission" date="2023-07" db="EMBL/GenBank/DDBJ databases">
        <title>Black Yeasts Isolated from many extreme environments.</title>
        <authorList>
            <person name="Coleine C."/>
            <person name="Stajich J.E."/>
            <person name="Selbmann L."/>
        </authorList>
    </citation>
    <scope>NUCLEOTIDE SEQUENCE</scope>
    <source>
        <strain evidence="1">CCFEE 5714</strain>
    </source>
</reference>
<keyword evidence="2" id="KW-1185">Reference proteome</keyword>
<accession>A0ACC3NPJ8</accession>
<name>A0ACC3NPJ8_9PEZI</name>